<sequence length="132" mass="15744">MKNYKKHTLNHLSFYQKSLDIFKLSRHIASYVTNDKTILSMYSSVNKHDRYADSLVMNSLGLVPKIAETETQENPVLKLKYAQSLRYFIDCLYEDCLNLERTKINGKDFVRMLRKELILLRRMHRHYVKSLL</sequence>
<evidence type="ECO:0000313" key="1">
    <source>
        <dbReference type="EMBL" id="SFS51725.1"/>
    </source>
</evidence>
<accession>A0A1I6QHA3</accession>
<keyword evidence="2" id="KW-1185">Reference proteome</keyword>
<gene>
    <name evidence="1" type="ORF">SAMN04488006_1769</name>
</gene>
<dbReference type="Proteomes" id="UP000199312">
    <property type="component" value="Unassembled WGS sequence"/>
</dbReference>
<name>A0A1I6QHA3_9FLAO</name>
<dbReference type="OrthoDB" id="1443689at2"/>
<evidence type="ECO:0000313" key="2">
    <source>
        <dbReference type="Proteomes" id="UP000199312"/>
    </source>
</evidence>
<protein>
    <recommendedName>
        <fullName evidence="3">Four helix bundle protein</fullName>
    </recommendedName>
</protein>
<evidence type="ECO:0008006" key="3">
    <source>
        <dbReference type="Google" id="ProtNLM"/>
    </source>
</evidence>
<dbReference type="RefSeq" id="WP_143102402.1">
    <property type="nucleotide sequence ID" value="NZ_FOZP01000004.1"/>
</dbReference>
<dbReference type="AlphaFoldDB" id="A0A1I6QHA3"/>
<dbReference type="EMBL" id="FOZP01000004">
    <property type="protein sequence ID" value="SFS51725.1"/>
    <property type="molecule type" value="Genomic_DNA"/>
</dbReference>
<reference evidence="2" key="1">
    <citation type="submission" date="2016-10" db="EMBL/GenBank/DDBJ databases">
        <authorList>
            <person name="Varghese N."/>
            <person name="Submissions S."/>
        </authorList>
    </citation>
    <scope>NUCLEOTIDE SEQUENCE [LARGE SCALE GENOMIC DNA]</scope>
    <source>
        <strain evidence="2">DSM 24450</strain>
    </source>
</reference>
<dbReference type="STRING" id="593133.SAMN04488006_1769"/>
<proteinExistence type="predicted"/>
<organism evidence="1 2">
    <name type="scientific">Lutibacter maritimus</name>
    <dbReference type="NCBI Taxonomy" id="593133"/>
    <lineage>
        <taxon>Bacteria</taxon>
        <taxon>Pseudomonadati</taxon>
        <taxon>Bacteroidota</taxon>
        <taxon>Flavobacteriia</taxon>
        <taxon>Flavobacteriales</taxon>
        <taxon>Flavobacteriaceae</taxon>
        <taxon>Lutibacter</taxon>
    </lineage>
</organism>